<evidence type="ECO:0008006" key="3">
    <source>
        <dbReference type="Google" id="ProtNLM"/>
    </source>
</evidence>
<protein>
    <recommendedName>
        <fullName evidence="3">DUF4218 domain-containing protein</fullName>
    </recommendedName>
</protein>
<proteinExistence type="predicted"/>
<dbReference type="EMBL" id="JADCUA010000047">
    <property type="protein sequence ID" value="KAH9828800.1"/>
    <property type="molecule type" value="Genomic_DNA"/>
</dbReference>
<reference evidence="1 2" key="1">
    <citation type="journal article" date="2021" name="Environ. Microbiol.">
        <title>Gene family expansions and transcriptome signatures uncover fungal adaptations to wood decay.</title>
        <authorList>
            <person name="Hage H."/>
            <person name="Miyauchi S."/>
            <person name="Viragh M."/>
            <person name="Drula E."/>
            <person name="Min B."/>
            <person name="Chaduli D."/>
            <person name="Navarro D."/>
            <person name="Favel A."/>
            <person name="Norest M."/>
            <person name="Lesage-Meessen L."/>
            <person name="Balint B."/>
            <person name="Merenyi Z."/>
            <person name="de Eugenio L."/>
            <person name="Morin E."/>
            <person name="Martinez A.T."/>
            <person name="Baldrian P."/>
            <person name="Stursova M."/>
            <person name="Martinez M.J."/>
            <person name="Novotny C."/>
            <person name="Magnuson J.K."/>
            <person name="Spatafora J.W."/>
            <person name="Maurice S."/>
            <person name="Pangilinan J."/>
            <person name="Andreopoulos W."/>
            <person name="LaButti K."/>
            <person name="Hundley H."/>
            <person name="Na H."/>
            <person name="Kuo A."/>
            <person name="Barry K."/>
            <person name="Lipzen A."/>
            <person name="Henrissat B."/>
            <person name="Riley R."/>
            <person name="Ahrendt S."/>
            <person name="Nagy L.G."/>
            <person name="Grigoriev I.V."/>
            <person name="Martin F."/>
            <person name="Rosso M.N."/>
        </authorList>
    </citation>
    <scope>NUCLEOTIDE SEQUENCE [LARGE SCALE GENOMIC DNA]</scope>
    <source>
        <strain evidence="1 2">CIRM-BRFM 1785</strain>
    </source>
</reference>
<sequence>MHNLFLGELRHHCMAVWGIDIKDHKDKTVKKTVEHTPEEQQRHLDRLIDALRKGVLSAVAQPRKGYLVALAQFNSISPQKLTKHEYAKALLAWCRDHGVDHLAVPPVLKSDTADFHLANGPHDISKFRILTPEIVDQLRCDIKSTYLPSWVERPPLNFGSASHGKLKADHWRTVCTINMVVTLTRIWGRATASTAEHHLLDNFIHLVVAVDLASRRSMSAERARLYDHHMLEYLRTLRELFEHNLVPNHHLSLHLSTCLMLFGPVHGWWAYPFERFNGIIQRLKTNNQTDKIPLTYMRIFHAAAELRWRIASADWPKDDSIHEVLNAFKNVYQDAARGTRVIDVLGALPGYGEDVSYKDIYAGLSDAKLDRVIYNTLVDVMNCAGRNTDFASFYSPIGDRRMRLSPLVRFVSKLDLSGVTYGTRDSNIRNSFICFLSKTSADRTLVRAGQISSIFLHSRNDPESNARVVEPFFIVDQYVPLSQDHAANDPYRQFPLLDTQLYYDRFSEQTALIHSADIVAHFASFAYVPEEIGESCIVVRSLDRVCGSR</sequence>
<dbReference type="GeneID" id="72002000"/>
<comment type="caution">
    <text evidence="1">The sequence shown here is derived from an EMBL/GenBank/DDBJ whole genome shotgun (WGS) entry which is preliminary data.</text>
</comment>
<organism evidence="1 2">
    <name type="scientific">Rhodofomes roseus</name>
    <dbReference type="NCBI Taxonomy" id="34475"/>
    <lineage>
        <taxon>Eukaryota</taxon>
        <taxon>Fungi</taxon>
        <taxon>Dikarya</taxon>
        <taxon>Basidiomycota</taxon>
        <taxon>Agaricomycotina</taxon>
        <taxon>Agaricomycetes</taxon>
        <taxon>Polyporales</taxon>
        <taxon>Rhodofomes</taxon>
    </lineage>
</organism>
<dbReference type="RefSeq" id="XP_047772441.1">
    <property type="nucleotide sequence ID" value="XM_047921268.1"/>
</dbReference>
<name>A0ABQ8JXH0_9APHY</name>
<keyword evidence="2" id="KW-1185">Reference proteome</keyword>
<evidence type="ECO:0000313" key="1">
    <source>
        <dbReference type="EMBL" id="KAH9828800.1"/>
    </source>
</evidence>
<dbReference type="Proteomes" id="UP000814176">
    <property type="component" value="Unassembled WGS sequence"/>
</dbReference>
<dbReference type="PANTHER" id="PTHR46579">
    <property type="entry name" value="F5/8 TYPE C DOMAIN-CONTAINING PROTEIN-RELATED"/>
    <property type="match status" value="1"/>
</dbReference>
<accession>A0ABQ8JXH0</accession>
<gene>
    <name evidence="1" type="ORF">C8Q71DRAFT_719013</name>
</gene>
<evidence type="ECO:0000313" key="2">
    <source>
        <dbReference type="Proteomes" id="UP000814176"/>
    </source>
</evidence>
<dbReference type="PANTHER" id="PTHR46579:SF1">
    <property type="entry name" value="F5_8 TYPE C DOMAIN-CONTAINING PROTEIN"/>
    <property type="match status" value="1"/>
</dbReference>